<dbReference type="Proteomes" id="UP000465810">
    <property type="component" value="Unassembled WGS sequence"/>
</dbReference>
<comment type="caution">
    <text evidence="2">The sequence shown here is derived from an EMBL/GenBank/DDBJ whole genome shotgun (WGS) entry which is preliminary data.</text>
</comment>
<accession>A0A7X4GH37</accession>
<feature type="region of interest" description="Disordered" evidence="1">
    <location>
        <begin position="1"/>
        <end position="115"/>
    </location>
</feature>
<evidence type="ECO:0000313" key="3">
    <source>
        <dbReference type="Proteomes" id="UP000465810"/>
    </source>
</evidence>
<evidence type="ECO:0000313" key="2">
    <source>
        <dbReference type="EMBL" id="MYL98502.1"/>
    </source>
</evidence>
<feature type="compositionally biased region" description="Basic and acidic residues" evidence="1">
    <location>
        <begin position="56"/>
        <end position="77"/>
    </location>
</feature>
<dbReference type="AlphaFoldDB" id="A0A7X4GH37"/>
<gene>
    <name evidence="2" type="ORF">GR702_12070</name>
</gene>
<keyword evidence="3" id="KW-1185">Reference proteome</keyword>
<dbReference type="RefSeq" id="WP_160986141.1">
    <property type="nucleotide sequence ID" value="NZ_WVTD01000008.1"/>
</dbReference>
<organism evidence="2 3">
    <name type="scientific">Novosphingobium silvae</name>
    <dbReference type="NCBI Taxonomy" id="2692619"/>
    <lineage>
        <taxon>Bacteria</taxon>
        <taxon>Pseudomonadati</taxon>
        <taxon>Pseudomonadota</taxon>
        <taxon>Alphaproteobacteria</taxon>
        <taxon>Sphingomonadales</taxon>
        <taxon>Sphingomonadaceae</taxon>
        <taxon>Novosphingobium</taxon>
    </lineage>
</organism>
<dbReference type="EMBL" id="WVTD01000008">
    <property type="protein sequence ID" value="MYL98502.1"/>
    <property type="molecule type" value="Genomic_DNA"/>
</dbReference>
<protein>
    <submittedName>
        <fullName evidence="2">Uncharacterized protein</fullName>
    </submittedName>
</protein>
<name>A0A7X4GH37_9SPHN</name>
<proteinExistence type="predicted"/>
<feature type="compositionally biased region" description="Basic and acidic residues" evidence="1">
    <location>
        <begin position="106"/>
        <end position="115"/>
    </location>
</feature>
<evidence type="ECO:0000256" key="1">
    <source>
        <dbReference type="SAM" id="MobiDB-lite"/>
    </source>
</evidence>
<sequence>MAFHGNRAGTACVEQGWSGARSRATHTKEMEAMPGGGEYEPQDSRKVTGTAGDPGKSWREQEDAREGRGEYEPRDQRNVTGQPATEADRWRNEEAEPPKAAGEPSEDVRAKASDA</sequence>
<feature type="compositionally biased region" description="Basic and acidic residues" evidence="1">
    <location>
        <begin position="86"/>
        <end position="97"/>
    </location>
</feature>
<reference evidence="2 3" key="1">
    <citation type="submission" date="2019-12" db="EMBL/GenBank/DDBJ databases">
        <authorList>
            <person name="Feng G."/>
            <person name="Zhu H."/>
        </authorList>
    </citation>
    <scope>NUCLEOTIDE SEQUENCE [LARGE SCALE GENOMIC DNA]</scope>
    <source>
        <strain evidence="2 3">FGD1</strain>
    </source>
</reference>